<evidence type="ECO:0000256" key="10">
    <source>
        <dbReference type="SAM" id="Phobius"/>
    </source>
</evidence>
<evidence type="ECO:0000256" key="4">
    <source>
        <dbReference type="ARBA" id="ARBA00022782"/>
    </source>
</evidence>
<evidence type="ECO:0000256" key="3">
    <source>
        <dbReference type="ARBA" id="ARBA00022737"/>
    </source>
</evidence>
<dbReference type="AlphaFoldDB" id="A0A5K3F2B5"/>
<comment type="caution">
    <text evidence="6">Lacks conserved residue(s) required for the propagation of feature annotation.</text>
</comment>
<feature type="disulfide bond" evidence="6">
    <location>
        <begin position="294"/>
        <end position="303"/>
    </location>
</feature>
<evidence type="ECO:0000256" key="1">
    <source>
        <dbReference type="ARBA" id="ARBA00022473"/>
    </source>
</evidence>
<evidence type="ECO:0000256" key="7">
    <source>
        <dbReference type="PROSITE-ProRule" id="PRU00377"/>
    </source>
</evidence>
<feature type="disulfide bond" evidence="7">
    <location>
        <begin position="183"/>
        <end position="192"/>
    </location>
</feature>
<feature type="domain" description="EGF-like" evidence="11">
    <location>
        <begin position="265"/>
        <end position="304"/>
    </location>
</feature>
<protein>
    <recommendedName>
        <fullName evidence="8">Delta-like protein</fullName>
    </recommendedName>
</protein>
<dbReference type="CDD" id="cd00054">
    <property type="entry name" value="EGF_CA"/>
    <property type="match status" value="2"/>
</dbReference>
<keyword evidence="2 6" id="KW-0245">EGF-like domain</keyword>
<reference evidence="13" key="1">
    <citation type="submission" date="2019-11" db="UniProtKB">
        <authorList>
            <consortium name="WormBaseParasite"/>
        </authorList>
    </citation>
    <scope>IDENTIFICATION</scope>
</reference>
<feature type="domain" description="EGF-like" evidence="11">
    <location>
        <begin position="226"/>
        <end position="263"/>
    </location>
</feature>
<feature type="disulfide bond" evidence="6">
    <location>
        <begin position="368"/>
        <end position="377"/>
    </location>
</feature>
<dbReference type="Pfam" id="PF01414">
    <property type="entry name" value="DSL"/>
    <property type="match status" value="1"/>
</dbReference>
<feature type="compositionally biased region" description="Basic and acidic residues" evidence="9">
    <location>
        <begin position="495"/>
        <end position="505"/>
    </location>
</feature>
<evidence type="ECO:0000259" key="11">
    <source>
        <dbReference type="PROSITE" id="PS50026"/>
    </source>
</evidence>
<organism evidence="13">
    <name type="scientific">Mesocestoides corti</name>
    <name type="common">Flatworm</name>
    <dbReference type="NCBI Taxonomy" id="53468"/>
    <lineage>
        <taxon>Eukaryota</taxon>
        <taxon>Metazoa</taxon>
        <taxon>Spiralia</taxon>
        <taxon>Lophotrochozoa</taxon>
        <taxon>Platyhelminthes</taxon>
        <taxon>Cestoda</taxon>
        <taxon>Eucestoda</taxon>
        <taxon>Cyclophyllidea</taxon>
        <taxon>Mesocestoididae</taxon>
        <taxon>Mesocestoides</taxon>
    </lineage>
</organism>
<dbReference type="GO" id="GO:0030154">
    <property type="term" value="P:cell differentiation"/>
    <property type="evidence" value="ECO:0007669"/>
    <property type="project" value="UniProtKB-KW"/>
</dbReference>
<dbReference type="SMART" id="SM00181">
    <property type="entry name" value="EGF"/>
    <property type="match status" value="3"/>
</dbReference>
<proteinExistence type="predicted"/>
<dbReference type="PANTHER" id="PTHR24049">
    <property type="entry name" value="CRUMBS FAMILY MEMBER"/>
    <property type="match status" value="1"/>
</dbReference>
<evidence type="ECO:0000259" key="12">
    <source>
        <dbReference type="PROSITE" id="PS51051"/>
    </source>
</evidence>
<feature type="transmembrane region" description="Helical" evidence="10">
    <location>
        <begin position="385"/>
        <end position="408"/>
    </location>
</feature>
<dbReference type="SUPFAM" id="SSF57196">
    <property type="entry name" value="EGF/Laminin"/>
    <property type="match status" value="2"/>
</dbReference>
<keyword evidence="5 6" id="KW-1015">Disulfide bond</keyword>
<feature type="region of interest" description="Disordered" evidence="9">
    <location>
        <begin position="551"/>
        <end position="578"/>
    </location>
</feature>
<comment type="function">
    <text evidence="8">Putative Notch ligand involved in the mediation of Notch signaling.</text>
</comment>
<feature type="domain" description="EGF-like" evidence="11">
    <location>
        <begin position="340"/>
        <end position="378"/>
    </location>
</feature>
<dbReference type="GO" id="GO:0007154">
    <property type="term" value="P:cell communication"/>
    <property type="evidence" value="ECO:0007669"/>
    <property type="project" value="InterPro"/>
</dbReference>
<evidence type="ECO:0000313" key="13">
    <source>
        <dbReference type="WBParaSite" id="MCU_004983-RA"/>
    </source>
</evidence>
<dbReference type="Pfam" id="PF00008">
    <property type="entry name" value="EGF"/>
    <property type="match status" value="1"/>
</dbReference>
<dbReference type="SMART" id="SM00051">
    <property type="entry name" value="DSL"/>
    <property type="match status" value="1"/>
</dbReference>
<keyword evidence="1 8" id="KW-0217">Developmental protein</keyword>
<keyword evidence="8 10" id="KW-1133">Transmembrane helix</keyword>
<name>A0A5K3F2B5_MESCO</name>
<feature type="disulfide bond" evidence="7">
    <location>
        <begin position="215"/>
        <end position="224"/>
    </location>
</feature>
<comment type="subcellular location">
    <subcellularLocation>
        <location evidence="8">Membrane</location>
        <topology evidence="8">Single-pass type I membrane protein</topology>
    </subcellularLocation>
</comment>
<feature type="disulfide bond" evidence="6">
    <location>
        <begin position="235"/>
        <end position="252"/>
    </location>
</feature>
<accession>A0A5K3F2B5</accession>
<dbReference type="InterPro" id="IPR001774">
    <property type="entry name" value="DSL"/>
</dbReference>
<dbReference type="InterPro" id="IPR000742">
    <property type="entry name" value="EGF"/>
</dbReference>
<feature type="disulfide bond" evidence="6">
    <location>
        <begin position="349"/>
        <end position="366"/>
    </location>
</feature>
<evidence type="ECO:0000256" key="9">
    <source>
        <dbReference type="SAM" id="MobiDB-lite"/>
    </source>
</evidence>
<feature type="compositionally biased region" description="Polar residues" evidence="9">
    <location>
        <begin position="479"/>
        <end position="489"/>
    </location>
</feature>
<dbReference type="InterPro" id="IPR051022">
    <property type="entry name" value="Notch_Cell-Fate_Det"/>
</dbReference>
<dbReference type="PROSITE" id="PS01186">
    <property type="entry name" value="EGF_2"/>
    <property type="match status" value="1"/>
</dbReference>
<dbReference type="Gene3D" id="2.10.25.140">
    <property type="match status" value="1"/>
</dbReference>
<keyword evidence="8" id="KW-0732">Signal</keyword>
<dbReference type="PROSITE" id="PS00022">
    <property type="entry name" value="EGF_1"/>
    <property type="match status" value="2"/>
</dbReference>
<evidence type="ECO:0000256" key="2">
    <source>
        <dbReference type="ARBA" id="ARBA00022536"/>
    </source>
</evidence>
<dbReference type="WBParaSite" id="MCU_004983-RA">
    <property type="protein sequence ID" value="MCU_004983-RA"/>
    <property type="gene ID" value="MCU_004983"/>
</dbReference>
<keyword evidence="4" id="KW-0221">Differentiation</keyword>
<evidence type="ECO:0000256" key="8">
    <source>
        <dbReference type="RuleBase" id="RU280815"/>
    </source>
</evidence>
<dbReference type="PROSITE" id="PS50026">
    <property type="entry name" value="EGF_3"/>
    <property type="match status" value="3"/>
</dbReference>
<evidence type="ECO:0000256" key="6">
    <source>
        <dbReference type="PROSITE-ProRule" id="PRU00076"/>
    </source>
</evidence>
<keyword evidence="8 10" id="KW-0472">Membrane</keyword>
<dbReference type="GO" id="GO:0016020">
    <property type="term" value="C:membrane"/>
    <property type="evidence" value="ECO:0007669"/>
    <property type="project" value="UniProtKB-SubCell"/>
</dbReference>
<dbReference type="PROSITE" id="PS51051">
    <property type="entry name" value="DSL"/>
    <property type="match status" value="1"/>
</dbReference>
<dbReference type="Gene3D" id="2.10.25.10">
    <property type="entry name" value="Laminin"/>
    <property type="match status" value="2"/>
</dbReference>
<keyword evidence="8 10" id="KW-0812">Transmembrane</keyword>
<sequence length="594" mass="65702">MLKSLLDYRFKMPQQSVWNLIGILIISGSASAVQNGTLVAYLQMSLYYINPKHEAVGGFCDWSFNDKWCDTYFQICLTSMNSSEVCNLYSHTTETHHDKTYVTYVGDDAFQIPLRHPLPERITLEITALDTDRFTSHDLIAKFDSYQINIPTPNTSMDAGLVNVDSTEHNGQVNITAILTLECSKGYYGESCSIECFPEKYPSMLGCHDNGTSICLPGFRGQFCEKPDACFYKPCVAGAECLNLDTISGYKCICGGTEGAQCYAGYNPCVPSPCQNQGQCVRTGENHDTFTCNCPLQWTGRLCDERRSPCEVASQKLASADLKDLFGLHKNSNTSDIGADTIKKPINVCKNGGICVDLMEEFKFVCNCTSGWKGELCTIPDWTNVIALGSVACGLLMILLCAVIPCCLRIRARKKRKSQPTVEPLVYRHGSAKYPAMESIPFHNIFYNSILGNSSVDTHAADNTQQYYEYCTVTTPSNKEESTFFSTSGEYEISNEERPPPELPDRPQSLAPLPKPSQAQEPLAEIPLPQVHDSVSLAPFESACSYQPLLTPRNSTFMPSPSEEYAKSKSDALPTRAIGSGESTLTKWLYASKK</sequence>
<feature type="region of interest" description="Disordered" evidence="9">
    <location>
        <begin position="479"/>
        <end position="520"/>
    </location>
</feature>
<keyword evidence="3 8" id="KW-0677">Repeat</keyword>
<evidence type="ECO:0000256" key="5">
    <source>
        <dbReference type="ARBA" id="ARBA00023157"/>
    </source>
</evidence>
<feature type="domain" description="DSL" evidence="12">
    <location>
        <begin position="181"/>
        <end position="224"/>
    </location>
</feature>